<dbReference type="PROSITE" id="PS51625">
    <property type="entry name" value="SAM_MT_TRMB"/>
    <property type="match status" value="1"/>
</dbReference>
<dbReference type="Gene3D" id="3.40.50.150">
    <property type="entry name" value="Vaccinia Virus protein VP39"/>
    <property type="match status" value="1"/>
</dbReference>
<keyword evidence="6" id="KW-0949">S-adenosyl-L-methionine</keyword>
<dbReference type="PANTHER" id="PTHR23417">
    <property type="entry name" value="3-DEOXY-D-MANNO-OCTULOSONIC-ACID TRANSFERASE/TRNA GUANINE-N 7 - -METHYLTRANSFERASE"/>
    <property type="match status" value="1"/>
</dbReference>
<keyword evidence="7" id="KW-0819">tRNA processing</keyword>
<keyword evidence="4" id="KW-0489">Methyltransferase</keyword>
<dbReference type="InterPro" id="IPR029063">
    <property type="entry name" value="SAM-dependent_MTases_sf"/>
</dbReference>
<evidence type="ECO:0000256" key="4">
    <source>
        <dbReference type="ARBA" id="ARBA00022603"/>
    </source>
</evidence>
<evidence type="ECO:0000256" key="7">
    <source>
        <dbReference type="ARBA" id="ARBA00022694"/>
    </source>
</evidence>
<dbReference type="AlphaFoldDB" id="A0AB38A629"/>
<dbReference type="GO" id="GO:0008176">
    <property type="term" value="F:tRNA (guanine(46)-N7)-methyltransferase activity"/>
    <property type="evidence" value="ECO:0007669"/>
    <property type="project" value="UniProtKB-EC"/>
</dbReference>
<dbReference type="EMBL" id="FNSH01000001">
    <property type="protein sequence ID" value="SEB59485.1"/>
    <property type="molecule type" value="Genomic_DNA"/>
</dbReference>
<organism evidence="8 9">
    <name type="scientific">Atopobium minutum</name>
    <dbReference type="NCBI Taxonomy" id="1381"/>
    <lineage>
        <taxon>Bacteria</taxon>
        <taxon>Bacillati</taxon>
        <taxon>Actinomycetota</taxon>
        <taxon>Coriobacteriia</taxon>
        <taxon>Coriobacteriales</taxon>
        <taxon>Atopobiaceae</taxon>
        <taxon>Atopobium</taxon>
    </lineage>
</organism>
<proteinExistence type="predicted"/>
<reference evidence="8 9" key="1">
    <citation type="submission" date="2016-10" db="EMBL/GenBank/DDBJ databases">
        <authorList>
            <person name="Varghese N."/>
            <person name="Submissions S."/>
        </authorList>
    </citation>
    <scope>NUCLEOTIDE SEQUENCE [LARGE SCALE GENOMIC DNA]</scope>
    <source>
        <strain evidence="8 9">DSM 20586</strain>
    </source>
</reference>
<evidence type="ECO:0000256" key="3">
    <source>
        <dbReference type="ARBA" id="ARBA00011977"/>
    </source>
</evidence>
<dbReference type="Proteomes" id="UP000183687">
    <property type="component" value="Unassembled WGS sequence"/>
</dbReference>
<comment type="caution">
    <text evidence="8">The sequence shown here is derived from an EMBL/GenBank/DDBJ whole genome shotgun (WGS) entry which is preliminary data.</text>
</comment>
<evidence type="ECO:0000256" key="1">
    <source>
        <dbReference type="ARBA" id="ARBA00000142"/>
    </source>
</evidence>
<comment type="function">
    <text evidence="2">Catalyzes the formation of N(7)-methylguanine at position 46 (m7G46) in tRNA.</text>
</comment>
<evidence type="ECO:0000256" key="6">
    <source>
        <dbReference type="ARBA" id="ARBA00022691"/>
    </source>
</evidence>
<dbReference type="RefSeq" id="WP_002563209.1">
    <property type="nucleotide sequence ID" value="NZ_CALJSN010000004.1"/>
</dbReference>
<evidence type="ECO:0000313" key="9">
    <source>
        <dbReference type="Proteomes" id="UP000183687"/>
    </source>
</evidence>
<sequence length="284" mass="32033">MHALHARLPKNFVLEERLERFSTYIEPAPWTLKGHWAEACYPSLGATASISATKPPRFDAVYLDLGCGKGAFTCKSATQHPNILFIGMDYEPICIAYAAERAYKTQLPNVLFVPGNATALNTYFSAGEIDHIYLNFPTPHPRKKECAHRLTHAHMLDGYREILAPTGRVCLKTDSVPLYQFSLTQIEPAGYKLIWKSDNVRELLPDEPITGYELRLTARGASVHGFEIMPGKRPTSIDLPMSMSLVDYLPKDLSELEYIPHGMEGTVTNLRNRQFRSKNKRYSS</sequence>
<dbReference type="GO" id="GO:0043527">
    <property type="term" value="C:tRNA methyltransferase complex"/>
    <property type="evidence" value="ECO:0007669"/>
    <property type="project" value="TreeGrafter"/>
</dbReference>
<protein>
    <recommendedName>
        <fullName evidence="3">tRNA (guanine(46)-N(7))-methyltransferase</fullName>
        <ecNumber evidence="3">2.1.1.33</ecNumber>
    </recommendedName>
</protein>
<gene>
    <name evidence="8" type="ORF">SAMN04489746_0691</name>
</gene>
<dbReference type="PANTHER" id="PTHR23417:SF14">
    <property type="entry name" value="PENTACOTRIPEPTIDE-REPEAT REGION OF PRORP DOMAIN-CONTAINING PROTEIN"/>
    <property type="match status" value="1"/>
</dbReference>
<comment type="catalytic activity">
    <reaction evidence="1">
        <text>guanosine(46) in tRNA + S-adenosyl-L-methionine = N(7)-methylguanosine(46) in tRNA + S-adenosyl-L-homocysteine</text>
        <dbReference type="Rhea" id="RHEA:42708"/>
        <dbReference type="Rhea" id="RHEA-COMP:10188"/>
        <dbReference type="Rhea" id="RHEA-COMP:10189"/>
        <dbReference type="ChEBI" id="CHEBI:57856"/>
        <dbReference type="ChEBI" id="CHEBI:59789"/>
        <dbReference type="ChEBI" id="CHEBI:74269"/>
        <dbReference type="ChEBI" id="CHEBI:74480"/>
        <dbReference type="EC" id="2.1.1.33"/>
    </reaction>
</comment>
<dbReference type="InterPro" id="IPR003358">
    <property type="entry name" value="tRNA_(Gua-N-7)_MeTrfase_Trmb"/>
</dbReference>
<evidence type="ECO:0000256" key="5">
    <source>
        <dbReference type="ARBA" id="ARBA00022679"/>
    </source>
</evidence>
<evidence type="ECO:0000256" key="2">
    <source>
        <dbReference type="ARBA" id="ARBA00003015"/>
    </source>
</evidence>
<keyword evidence="5" id="KW-0808">Transferase</keyword>
<dbReference type="SUPFAM" id="SSF53335">
    <property type="entry name" value="S-adenosyl-L-methionine-dependent methyltransferases"/>
    <property type="match status" value="1"/>
</dbReference>
<name>A0AB38A629_9ACTN</name>
<dbReference type="EC" id="2.1.1.33" evidence="3"/>
<dbReference type="Pfam" id="PF02390">
    <property type="entry name" value="Methyltransf_4"/>
    <property type="match status" value="1"/>
</dbReference>
<dbReference type="CDD" id="cd02440">
    <property type="entry name" value="AdoMet_MTases"/>
    <property type="match status" value="1"/>
</dbReference>
<evidence type="ECO:0000313" key="8">
    <source>
        <dbReference type="EMBL" id="SEB59485.1"/>
    </source>
</evidence>
<accession>A0AB38A629</accession>